<keyword evidence="4" id="KW-1185">Reference proteome</keyword>
<evidence type="ECO:0000256" key="2">
    <source>
        <dbReference type="SAM" id="Phobius"/>
    </source>
</evidence>
<comment type="caution">
    <text evidence="3">The sequence shown here is derived from an EMBL/GenBank/DDBJ whole genome shotgun (WGS) entry which is preliminary data.</text>
</comment>
<feature type="transmembrane region" description="Helical" evidence="2">
    <location>
        <begin position="814"/>
        <end position="836"/>
    </location>
</feature>
<keyword evidence="2" id="KW-0472">Membrane</keyword>
<dbReference type="PANTHER" id="PTHR32305">
    <property type="match status" value="1"/>
</dbReference>
<organism evidence="3 4">
    <name type="scientific">Microbacterium rhizomatis</name>
    <dbReference type="NCBI Taxonomy" id="1631477"/>
    <lineage>
        <taxon>Bacteria</taxon>
        <taxon>Bacillati</taxon>
        <taxon>Actinomycetota</taxon>
        <taxon>Actinomycetes</taxon>
        <taxon>Micrococcales</taxon>
        <taxon>Microbacteriaceae</taxon>
        <taxon>Microbacterium</taxon>
    </lineage>
</organism>
<dbReference type="Pfam" id="PF05593">
    <property type="entry name" value="RHS_repeat"/>
    <property type="match status" value="2"/>
</dbReference>
<dbReference type="InterPro" id="IPR050708">
    <property type="entry name" value="T6SS_VgrG/RHS"/>
</dbReference>
<evidence type="ECO:0000313" key="3">
    <source>
        <dbReference type="EMBL" id="KAA9106604.1"/>
    </source>
</evidence>
<feature type="transmembrane region" description="Helical" evidence="2">
    <location>
        <begin position="754"/>
        <end position="775"/>
    </location>
</feature>
<dbReference type="InterPro" id="IPR031325">
    <property type="entry name" value="RHS_repeat"/>
</dbReference>
<evidence type="ECO:0000256" key="1">
    <source>
        <dbReference type="SAM" id="MobiDB-lite"/>
    </source>
</evidence>
<keyword evidence="2" id="KW-1133">Transmembrane helix</keyword>
<name>A0A5J5J0E0_9MICO</name>
<dbReference type="NCBIfam" id="TIGR03696">
    <property type="entry name" value="Rhs_assc_core"/>
    <property type="match status" value="1"/>
</dbReference>
<dbReference type="AlphaFoldDB" id="A0A5J5J0E0"/>
<accession>A0A5J5J0E0</accession>
<dbReference type="NCBIfam" id="TIGR01643">
    <property type="entry name" value="YD_repeat_2x"/>
    <property type="match status" value="3"/>
</dbReference>
<feature type="compositionally biased region" description="Low complexity" evidence="1">
    <location>
        <begin position="620"/>
        <end position="630"/>
    </location>
</feature>
<protein>
    <submittedName>
        <fullName evidence="3">RHS repeat protein</fullName>
    </submittedName>
</protein>
<dbReference type="OrthoDB" id="5150353at2"/>
<dbReference type="Proteomes" id="UP000325827">
    <property type="component" value="Unassembled WGS sequence"/>
</dbReference>
<proteinExistence type="predicted"/>
<keyword evidence="2" id="KW-0812">Transmembrane</keyword>
<dbReference type="RefSeq" id="WP_150449953.1">
    <property type="nucleotide sequence ID" value="NZ_VYSA01000003.1"/>
</dbReference>
<evidence type="ECO:0000313" key="4">
    <source>
        <dbReference type="Proteomes" id="UP000325827"/>
    </source>
</evidence>
<sequence>TTTQTDALGRVVKTTDNLRNGHPVDGQVRVVESRAYPVPGTVEITDAWGAVTVTKQDVFGREIETRAATGLTKITRYDDIAHTITTGLTPTGDLADADYTATQVMDVAGQITQTAGTRADALPVPTIASVFDGFGRETSTNDGAAAITTDLDVFGNPTTTTVTPQTTTGLPVVAKRRFDAFGASVEKTLIEGDQSRSGGSRTLDILGQTLSETDQNASTTTYEYTPDGKVAKATTGYGAVTVNTYHPVTRKLTETVTTSPIGDQVRTGFEYDPVTGDVLAVFDPADRAGTQVAYAYDPLHNITSITYPDGKQVTHTYDGNGRKASTTDIAGNTTSYVYDQAGLLTSAVQVDAGGTEIGRVGYTYDAYARVAELSRANGVTTRYAYTSRNEIATETTTGPGGTVQEARSYAYDDRGNLTHRTDTTTPADGSDPTVTTTAYEYDDQGRLTRSTLHQGDTIEGAVVSDTSYVVTVSGDISRETVTTTDPDTGVSQATVREFTYTPTGEIGSLRTTTPDGTVTTVAPTYDGAGNLTTAVDGTRYTYNAANQLVTEITPTGDTVRTGYWATGQRATLATTGLNDGSGEAEFYWDDTTLINDTHAQGDEPPGTASYLIGATRHTRTTTNPDTGPDTEYYTQDRHGNTTALTGSDGAPTTRYTYTDYGTPTTTGTGAIAAGDTTLEWVGNLSYQPFQYSGEQTAPNGAQYLRARTYDPGTMRFITKDTAQLHNTYNYAHLNPIMMTDPTGNTPDWESITNWVTGGMAIAFAAISIVSALYTGGASLGGLGIAGLIADAYTITTASLVLIDNITDIMSDDVALGLTLSETVLGIGAGAAAVGGAKAIKKLSVRVELDRVIGDTARIVKNDLKALGIDLRTKDLAKIIHDNGAEIAMLSVGKSADLEYSAEFHLDQANQVFTGLRWEPTLNGALGSPVTVKNSALASRLSNLHRLEGSILALGRDGTPMLQQVRKTIQPDLLTLKNAAGGNVYPDGKYVEKVAFQDAAGKLLYVDQNQFGRNYDGLKWEKYD</sequence>
<feature type="transmembrane region" description="Helical" evidence="2">
    <location>
        <begin position="782"/>
        <end position="802"/>
    </location>
</feature>
<feature type="region of interest" description="Disordered" evidence="1">
    <location>
        <begin position="618"/>
        <end position="650"/>
    </location>
</feature>
<reference evidence="4" key="1">
    <citation type="submission" date="2019-09" db="EMBL/GenBank/DDBJ databases">
        <title>Mumia zhuanghuii sp. nov. isolated from the intestinal contents of plateau pika (Ochotona curzoniae) in the Qinghai-Tibet plateau of China.</title>
        <authorList>
            <person name="Tian Z."/>
        </authorList>
    </citation>
    <scope>NUCLEOTIDE SEQUENCE [LARGE SCALE GENOMIC DNA]</scope>
    <source>
        <strain evidence="4">JCM 30598</strain>
    </source>
</reference>
<feature type="region of interest" description="Disordered" evidence="1">
    <location>
        <begin position="416"/>
        <end position="436"/>
    </location>
</feature>
<dbReference type="Gene3D" id="2.180.10.10">
    <property type="entry name" value="RHS repeat-associated core"/>
    <property type="match status" value="1"/>
</dbReference>
<dbReference type="InterPro" id="IPR006530">
    <property type="entry name" value="YD"/>
</dbReference>
<dbReference type="InterPro" id="IPR022385">
    <property type="entry name" value="Rhs_assc_core"/>
</dbReference>
<dbReference type="EMBL" id="VYSA01000003">
    <property type="protein sequence ID" value="KAA9106604.1"/>
    <property type="molecule type" value="Genomic_DNA"/>
</dbReference>
<gene>
    <name evidence="3" type="ORF">F6B43_15895</name>
</gene>
<feature type="non-terminal residue" evidence="3">
    <location>
        <position position="1"/>
    </location>
</feature>
<feature type="compositionally biased region" description="Polar residues" evidence="1">
    <location>
        <begin position="423"/>
        <end position="436"/>
    </location>
</feature>
<dbReference type="PANTHER" id="PTHR32305:SF15">
    <property type="entry name" value="PROTEIN RHSA-RELATED"/>
    <property type="match status" value="1"/>
</dbReference>